<comment type="similarity">
    <text evidence="1">Belongs to the eukaryotic mitochondrial porin (TC 1.B.8.1) family.</text>
</comment>
<dbReference type="Gene3D" id="2.40.160.10">
    <property type="entry name" value="Porin"/>
    <property type="match status" value="1"/>
</dbReference>
<dbReference type="STRING" id="2094558.A0A314YFR2"/>
<dbReference type="OrthoDB" id="7827681at2759"/>
<dbReference type="Pfam" id="PF01459">
    <property type="entry name" value="Porin_3"/>
    <property type="match status" value="1"/>
</dbReference>
<evidence type="ECO:0000313" key="2">
    <source>
        <dbReference type="EMBL" id="PQQ05283.1"/>
    </source>
</evidence>
<dbReference type="InterPro" id="IPR023614">
    <property type="entry name" value="Porin_dom_sf"/>
</dbReference>
<dbReference type="Proteomes" id="UP000250321">
    <property type="component" value="Unassembled WGS sequence"/>
</dbReference>
<gene>
    <name evidence="2" type="ORF">Pyn_30717</name>
</gene>
<sequence>MFHAKVNSNLFIFASSQHYNIKSVNTLFSFTLPDYGRVELQYENPFVGIAGGIGLIRNSSNTYDPVANLSGVVGIGGSSLFTIGADLAADIATGAFDKFKAGLGFNGAFSTASLSLDKLDTLKLLGTTW</sequence>
<dbReference type="InterPro" id="IPR001925">
    <property type="entry name" value="Porin_Euk"/>
</dbReference>
<organism evidence="2 3">
    <name type="scientific">Prunus yedoensis var. nudiflora</name>
    <dbReference type="NCBI Taxonomy" id="2094558"/>
    <lineage>
        <taxon>Eukaryota</taxon>
        <taxon>Viridiplantae</taxon>
        <taxon>Streptophyta</taxon>
        <taxon>Embryophyta</taxon>
        <taxon>Tracheophyta</taxon>
        <taxon>Spermatophyta</taxon>
        <taxon>Magnoliopsida</taxon>
        <taxon>eudicotyledons</taxon>
        <taxon>Gunneridae</taxon>
        <taxon>Pentapetalae</taxon>
        <taxon>rosids</taxon>
        <taxon>fabids</taxon>
        <taxon>Rosales</taxon>
        <taxon>Rosaceae</taxon>
        <taxon>Amygdaloideae</taxon>
        <taxon>Amygdaleae</taxon>
        <taxon>Prunus</taxon>
    </lineage>
</organism>
<dbReference type="GO" id="GO:0005741">
    <property type="term" value="C:mitochondrial outer membrane"/>
    <property type="evidence" value="ECO:0007669"/>
    <property type="project" value="InterPro"/>
</dbReference>
<dbReference type="PANTHER" id="PTHR11743:SF35">
    <property type="entry name" value="PORIN_VOLTAGE-DEPENDENT ANION-SELECTIVE CHANNEL PROTEIN"/>
    <property type="match status" value="1"/>
</dbReference>
<protein>
    <submittedName>
        <fullName evidence="2">Mitochondrial outer membrane protein porin of 36 kDa</fullName>
    </submittedName>
</protein>
<name>A0A314YFR2_PRUYE</name>
<evidence type="ECO:0000256" key="1">
    <source>
        <dbReference type="ARBA" id="ARBA00009624"/>
    </source>
</evidence>
<dbReference type="InterPro" id="IPR027246">
    <property type="entry name" value="Porin_Euk/Tom40"/>
</dbReference>
<dbReference type="PANTHER" id="PTHR11743">
    <property type="entry name" value="VOLTAGE-DEPENDENT ANION-SELECTIVE CHANNEL"/>
    <property type="match status" value="1"/>
</dbReference>
<accession>A0A314YFR2</accession>
<evidence type="ECO:0000313" key="3">
    <source>
        <dbReference type="Proteomes" id="UP000250321"/>
    </source>
</evidence>
<dbReference type="GO" id="GO:0008308">
    <property type="term" value="F:voltage-gated monoatomic anion channel activity"/>
    <property type="evidence" value="ECO:0007669"/>
    <property type="project" value="InterPro"/>
</dbReference>
<comment type="caution">
    <text evidence="2">The sequence shown here is derived from an EMBL/GenBank/DDBJ whole genome shotgun (WGS) entry which is preliminary data.</text>
</comment>
<dbReference type="AlphaFoldDB" id="A0A314YFR2"/>
<dbReference type="EMBL" id="PJQY01001110">
    <property type="protein sequence ID" value="PQQ05283.1"/>
    <property type="molecule type" value="Genomic_DNA"/>
</dbReference>
<keyword evidence="3" id="KW-1185">Reference proteome</keyword>
<proteinExistence type="inferred from homology"/>
<reference evidence="2 3" key="1">
    <citation type="submission" date="2018-02" db="EMBL/GenBank/DDBJ databases">
        <title>Draft genome of wild Prunus yedoensis var. nudiflora.</title>
        <authorList>
            <person name="Baek S."/>
            <person name="Kim J.-H."/>
            <person name="Choi K."/>
            <person name="Kim G.-B."/>
            <person name="Cho A."/>
            <person name="Jang H."/>
            <person name="Shin C.-H."/>
            <person name="Yu H.-J."/>
            <person name="Mun J.-H."/>
        </authorList>
    </citation>
    <scope>NUCLEOTIDE SEQUENCE [LARGE SCALE GENOMIC DNA]</scope>
    <source>
        <strain evidence="3">cv. Jeju island</strain>
        <tissue evidence="2">Leaf</tissue>
    </source>
</reference>